<accession>A0ABM7NVD8</accession>
<evidence type="ECO:0000313" key="3">
    <source>
        <dbReference type="Proteomes" id="UP001319045"/>
    </source>
</evidence>
<protein>
    <submittedName>
        <fullName evidence="2">Uncharacterized protein</fullName>
    </submittedName>
</protein>
<keyword evidence="1" id="KW-0732">Signal</keyword>
<sequence length="127" mass="14409">MKGKKIMKKIILTFVALMSMTTIAFAEGEDAKATNTVAVYDMTVNYGKLADALGLSMDQLESVEDVHKTFCVEMMNAANASKDERKPMVDKAIEKNLKYMHYILNTNQYRKYLLLLNTTMNNRGLNK</sequence>
<proteinExistence type="predicted"/>
<gene>
    <name evidence="2" type="ORF">prwr041_02260</name>
</gene>
<reference evidence="2 3" key="1">
    <citation type="journal article" date="2022" name="Int. J. Syst. Evol. Microbiol.">
        <title>Prevotella herbatica sp. nov., a plant polysaccharide-decomposing anaerobic bacterium isolated from a methanogenic reactor.</title>
        <authorList>
            <person name="Uek A."/>
            <person name="Tonouchi A."/>
            <person name="Kaku N."/>
            <person name="Ueki K."/>
        </authorList>
    </citation>
    <scope>NUCLEOTIDE SEQUENCE [LARGE SCALE GENOMIC DNA]</scope>
    <source>
        <strain evidence="2 3">WR041</strain>
    </source>
</reference>
<name>A0ABM7NVD8_9BACT</name>
<keyword evidence="3" id="KW-1185">Reference proteome</keyword>
<dbReference type="EMBL" id="AP024484">
    <property type="protein sequence ID" value="BCS84333.1"/>
    <property type="molecule type" value="Genomic_DNA"/>
</dbReference>
<organism evidence="2 3">
    <name type="scientific">Prevotella herbatica</name>
    <dbReference type="NCBI Taxonomy" id="2801997"/>
    <lineage>
        <taxon>Bacteria</taxon>
        <taxon>Pseudomonadati</taxon>
        <taxon>Bacteroidota</taxon>
        <taxon>Bacteroidia</taxon>
        <taxon>Bacteroidales</taxon>
        <taxon>Prevotellaceae</taxon>
        <taxon>Prevotella</taxon>
    </lineage>
</organism>
<evidence type="ECO:0000313" key="2">
    <source>
        <dbReference type="EMBL" id="BCS84333.1"/>
    </source>
</evidence>
<dbReference type="Proteomes" id="UP001319045">
    <property type="component" value="Chromosome"/>
</dbReference>
<feature type="signal peptide" evidence="1">
    <location>
        <begin position="1"/>
        <end position="26"/>
    </location>
</feature>
<feature type="chain" id="PRO_5045161135" evidence="1">
    <location>
        <begin position="27"/>
        <end position="127"/>
    </location>
</feature>
<evidence type="ECO:0000256" key="1">
    <source>
        <dbReference type="SAM" id="SignalP"/>
    </source>
</evidence>
<dbReference type="RefSeq" id="WP_018462588.1">
    <property type="nucleotide sequence ID" value="NZ_AP024484.1"/>
</dbReference>